<dbReference type="Pfam" id="PF14594">
    <property type="entry name" value="Sipho_Gp37"/>
    <property type="match status" value="1"/>
</dbReference>
<keyword evidence="3" id="KW-1185">Reference proteome</keyword>
<dbReference type="Proteomes" id="UP000199652">
    <property type="component" value="Unassembled WGS sequence"/>
</dbReference>
<proteinExistence type="predicted"/>
<evidence type="ECO:0000259" key="1">
    <source>
        <dbReference type="Pfam" id="PF14594"/>
    </source>
</evidence>
<dbReference type="STRING" id="1528.SAMN04488579_102109"/>
<evidence type="ECO:0000313" key="3">
    <source>
        <dbReference type="Proteomes" id="UP000199652"/>
    </source>
</evidence>
<reference evidence="3" key="1">
    <citation type="submission" date="2016-10" db="EMBL/GenBank/DDBJ databases">
        <authorList>
            <person name="Varghese N."/>
            <person name="Submissions S."/>
        </authorList>
    </citation>
    <scope>NUCLEOTIDE SEQUENCE [LARGE SCALE GENOMIC DNA]</scope>
    <source>
        <strain evidence="3">VPI 5359</strain>
    </source>
</reference>
<accession>A0A1H3BKH9</accession>
<protein>
    <submittedName>
        <fullName evidence="2">Virus ReqiPepy6 Gp37-like protein</fullName>
    </submittedName>
</protein>
<dbReference type="InterPro" id="IPR029432">
    <property type="entry name" value="Gp28/Gp37-like_dom"/>
</dbReference>
<dbReference type="AlphaFoldDB" id="A0A1H3BKH9"/>
<evidence type="ECO:0000313" key="2">
    <source>
        <dbReference type="EMBL" id="SDX42251.1"/>
    </source>
</evidence>
<feature type="domain" description="Gp28/Gp37-like" evidence="1">
    <location>
        <begin position="2"/>
        <end position="349"/>
    </location>
</feature>
<sequence length="365" mass="42000">MLTIFNEEMQIIGMIGQFKSLTRTKRFYAPGDIKLYVQATKKNSDLLKSKKRIHVEGTNEIYIIETARMEKQEKGLEYIQVNGRSAECLIERRICWERIKETKITYEDLMRKIVNDNCVNPADSKRKIPGLYMGERKGYSEILDIQKSFGNALNAIMENAEEGELGFRCRFDPKTRMLYFEVLRGIDRTDSQSTNKKAVFSRDLMNVVEQNYTDTIRDYANCALIGGQGQDDERIMTEIGTELSGLQRFEIFVDANDISKKKDDNTEMSDADYKKLLKQRGMAKLSEKKRVQTLDGTYRVNGKVYDVDCGDIVTVYDEKWSVYMDTQITEIATTCEKGAPIKKSITFGKKAAQPLDELEKLKKGR</sequence>
<dbReference type="EMBL" id="FNOU01000002">
    <property type="protein sequence ID" value="SDX42251.1"/>
    <property type="molecule type" value="Genomic_DNA"/>
</dbReference>
<organism evidence="2 3">
    <name type="scientific">Eubacterium barkeri</name>
    <name type="common">Clostridium barkeri</name>
    <dbReference type="NCBI Taxonomy" id="1528"/>
    <lineage>
        <taxon>Bacteria</taxon>
        <taxon>Bacillati</taxon>
        <taxon>Bacillota</taxon>
        <taxon>Clostridia</taxon>
        <taxon>Eubacteriales</taxon>
        <taxon>Eubacteriaceae</taxon>
        <taxon>Eubacterium</taxon>
    </lineage>
</organism>
<name>A0A1H3BKH9_EUBBA</name>
<gene>
    <name evidence="2" type="ORF">SAMN04488579_102109</name>
</gene>